<organism evidence="1 2">
    <name type="scientific">Roseateles rivi</name>
    <dbReference type="NCBI Taxonomy" id="3299028"/>
    <lineage>
        <taxon>Bacteria</taxon>
        <taxon>Pseudomonadati</taxon>
        <taxon>Pseudomonadota</taxon>
        <taxon>Betaproteobacteria</taxon>
        <taxon>Burkholderiales</taxon>
        <taxon>Sphaerotilaceae</taxon>
        <taxon>Roseateles</taxon>
    </lineage>
</organism>
<evidence type="ECO:0000313" key="1">
    <source>
        <dbReference type="EMBL" id="MFG6446768.1"/>
    </source>
</evidence>
<dbReference type="PANTHER" id="PTHR38765">
    <property type="entry name" value="DUF484 DOMAIN-CONTAINING PROTEIN"/>
    <property type="match status" value="1"/>
</dbReference>
<dbReference type="Proteomes" id="UP001606099">
    <property type="component" value="Unassembled WGS sequence"/>
</dbReference>
<keyword evidence="2" id="KW-1185">Reference proteome</keyword>
<dbReference type="RefSeq" id="WP_394457878.1">
    <property type="nucleotide sequence ID" value="NZ_JBIGHZ010000001.1"/>
</dbReference>
<gene>
    <name evidence="1" type="ORF">ACG0Z6_00775</name>
</gene>
<comment type="caution">
    <text evidence="1">The sequence shown here is derived from an EMBL/GenBank/DDBJ whole genome shotgun (WGS) entry which is preliminary data.</text>
</comment>
<protein>
    <submittedName>
        <fullName evidence="1">DUF484 family protein</fullName>
    </submittedName>
</protein>
<evidence type="ECO:0000313" key="2">
    <source>
        <dbReference type="Proteomes" id="UP001606099"/>
    </source>
</evidence>
<sequence>MSSIQGLTEQDIVEHLARDPSFFERHAELLVGVRLGHPHGPHTVSLQERQTELLRDKIKGLERKILDMIRHGQENETHGERLHQWTLSLMAAVNPQALPELVERGLRQHFLIPTTGLRLWGLDAVYAELPQALAVSSDVKSFANSLSQPYCGVNSGFEAAHWLTGEVGSLALVPLVQPGSGKAFGLLVLGSPDATRYTAEMGTEFLERVGALASAALAGLLPRTAPDQGDA</sequence>
<dbReference type="EMBL" id="JBIGHZ010000001">
    <property type="protein sequence ID" value="MFG6446768.1"/>
    <property type="molecule type" value="Genomic_DNA"/>
</dbReference>
<dbReference type="Pfam" id="PF04340">
    <property type="entry name" value="DUF484"/>
    <property type="match status" value="1"/>
</dbReference>
<name>A0ABW7FR25_9BURK</name>
<dbReference type="InterPro" id="IPR007435">
    <property type="entry name" value="DUF484"/>
</dbReference>
<accession>A0ABW7FR25</accession>
<dbReference type="InterPro" id="IPR029016">
    <property type="entry name" value="GAF-like_dom_sf"/>
</dbReference>
<dbReference type="Gene3D" id="3.30.450.40">
    <property type="match status" value="1"/>
</dbReference>
<proteinExistence type="predicted"/>
<reference evidence="1 2" key="1">
    <citation type="submission" date="2024-08" db="EMBL/GenBank/DDBJ databases">
        <authorList>
            <person name="Lu H."/>
        </authorList>
    </citation>
    <scope>NUCLEOTIDE SEQUENCE [LARGE SCALE GENOMIC DNA]</scope>
    <source>
        <strain evidence="1 2">BYS180W</strain>
    </source>
</reference>
<dbReference type="PANTHER" id="PTHR38765:SF1">
    <property type="entry name" value="DUF484 DOMAIN-CONTAINING PROTEIN"/>
    <property type="match status" value="1"/>
</dbReference>